<reference evidence="2 3" key="1">
    <citation type="journal article" date="2016" name="Int. J. Syst. Evol. Microbiol.">
        <title>Caldimicrobium thiodismutans sp. nov., a sulfur-disproportionating bacterium isolated from a hot spring, and emended description of the genus Caldimicrobium.</title>
        <authorList>
            <person name="Kojima H."/>
            <person name="Umezawa K."/>
            <person name="Fukui M."/>
        </authorList>
    </citation>
    <scope>NUCLEOTIDE SEQUENCE [LARGE SCALE GENOMIC DNA]</scope>
    <source>
        <strain evidence="2 3">TF1</strain>
    </source>
</reference>
<reference evidence="3" key="2">
    <citation type="journal article" date="2016" name="Int. J. Syst. Evol. Microbiol.">
        <title>Caldimicrobium thiodismutans sp. nov., a sulfur-disproportionating bacterium isolated from a hot spring.</title>
        <authorList>
            <person name="Kojima H."/>
            <person name="Umezawa K."/>
            <person name="Fukui M."/>
        </authorList>
    </citation>
    <scope>NUCLEOTIDE SEQUENCE [LARGE SCALE GENOMIC DNA]</scope>
    <source>
        <strain evidence="3">TF1</strain>
    </source>
</reference>
<feature type="domain" description="Formylmethanofuran dehydrogenase subunit E" evidence="1">
    <location>
        <begin position="22"/>
        <end position="121"/>
    </location>
</feature>
<dbReference type="SUPFAM" id="SSF143555">
    <property type="entry name" value="FwdE-like"/>
    <property type="match status" value="1"/>
</dbReference>
<dbReference type="Proteomes" id="UP000068196">
    <property type="component" value="Chromosome"/>
</dbReference>
<evidence type="ECO:0000313" key="3">
    <source>
        <dbReference type="Proteomes" id="UP000068196"/>
    </source>
</evidence>
<evidence type="ECO:0000259" key="1">
    <source>
        <dbReference type="Pfam" id="PF02663"/>
    </source>
</evidence>
<dbReference type="STRING" id="1653476.THC_1152"/>
<dbReference type="RefSeq" id="WP_068514612.1">
    <property type="nucleotide sequence ID" value="NZ_AP014945.1"/>
</dbReference>
<dbReference type="AlphaFoldDB" id="A0A0U5BXS1"/>
<dbReference type="KEGG" id="cthi:THC_1152"/>
<dbReference type="Gene3D" id="3.30.1330.130">
    <property type="match status" value="1"/>
</dbReference>
<keyword evidence="3" id="KW-1185">Reference proteome</keyword>
<dbReference type="OrthoDB" id="9804309at2"/>
<sequence length="200" mass="22490">MSYFNPFELSFEALLEICKERHGHLCAGQVLGARLALLGLDLIGIKDPYGKDRKKFLVYVEIDRCATDAIQTVTGASLGKRTMKYLDFGIMAATFLNLETGKAFRVIAKEEAKESAKRYFPDLESPALRELSAYKIMPLEELFEVKEVKVKLREVDLPGKPRQKVICEACGIVVRDGRQVEKEGKVFCKICAGLGYFEEV</sequence>
<dbReference type="PANTHER" id="PTHR39418:SF1">
    <property type="entry name" value="DEHYDROGENASE"/>
    <property type="match status" value="1"/>
</dbReference>
<organism evidence="2 3">
    <name type="scientific">Caldimicrobium thiodismutans</name>
    <dbReference type="NCBI Taxonomy" id="1653476"/>
    <lineage>
        <taxon>Bacteria</taxon>
        <taxon>Pseudomonadati</taxon>
        <taxon>Thermodesulfobacteriota</taxon>
        <taxon>Thermodesulfobacteria</taxon>
        <taxon>Thermodesulfobacteriales</taxon>
        <taxon>Thermodesulfobacteriaceae</taxon>
        <taxon>Caldimicrobium</taxon>
    </lineage>
</organism>
<proteinExistence type="predicted"/>
<name>A0A0U5BXS1_9BACT</name>
<dbReference type="InterPro" id="IPR053194">
    <property type="entry name" value="tRNA_methyltr_O"/>
</dbReference>
<dbReference type="PANTHER" id="PTHR39418">
    <property type="entry name" value="DEHYDROGENASE-RELATED"/>
    <property type="match status" value="1"/>
</dbReference>
<protein>
    <submittedName>
        <fullName evidence="2">Formylmethanofuran dehydrogenase subunit E</fullName>
    </submittedName>
</protein>
<dbReference type="InterPro" id="IPR003814">
    <property type="entry name" value="FmdEsu_dom"/>
</dbReference>
<gene>
    <name evidence="2" type="ORF">THC_1152</name>
</gene>
<evidence type="ECO:0000313" key="2">
    <source>
        <dbReference type="EMBL" id="BAU23525.1"/>
    </source>
</evidence>
<dbReference type="Pfam" id="PF02663">
    <property type="entry name" value="FmdE"/>
    <property type="match status" value="1"/>
</dbReference>
<dbReference type="PATRIC" id="fig|1653476.3.peg.1192"/>
<dbReference type="EMBL" id="AP014945">
    <property type="protein sequence ID" value="BAU23525.1"/>
    <property type="molecule type" value="Genomic_DNA"/>
</dbReference>
<accession>A0A0U5BXS1</accession>